<name>A0A4R2Q7L9_9PSEU</name>
<keyword evidence="1" id="KW-0805">Transcription regulation</keyword>
<evidence type="ECO:0000313" key="5">
    <source>
        <dbReference type="EMBL" id="TCP43908.1"/>
    </source>
</evidence>
<dbReference type="CDD" id="cd07377">
    <property type="entry name" value="WHTH_GntR"/>
    <property type="match status" value="1"/>
</dbReference>
<protein>
    <submittedName>
        <fullName evidence="5">GntR family transcriptional regulator</fullName>
    </submittedName>
</protein>
<dbReference type="SUPFAM" id="SSF48008">
    <property type="entry name" value="GntR ligand-binding domain-like"/>
    <property type="match status" value="1"/>
</dbReference>
<dbReference type="Pfam" id="PF00392">
    <property type="entry name" value="GntR"/>
    <property type="match status" value="1"/>
</dbReference>
<dbReference type="InterPro" id="IPR008920">
    <property type="entry name" value="TF_FadR/GntR_C"/>
</dbReference>
<dbReference type="InterPro" id="IPR036388">
    <property type="entry name" value="WH-like_DNA-bd_sf"/>
</dbReference>
<reference evidence="5 6" key="1">
    <citation type="submission" date="2019-03" db="EMBL/GenBank/DDBJ databases">
        <title>Genomic Encyclopedia of Type Strains, Phase IV (KMG-IV): sequencing the most valuable type-strain genomes for metagenomic binning, comparative biology and taxonomic classification.</title>
        <authorList>
            <person name="Goeker M."/>
        </authorList>
    </citation>
    <scope>NUCLEOTIDE SEQUENCE [LARGE SCALE GENOMIC DNA]</scope>
    <source>
        <strain evidence="5 6">DSM 45765</strain>
    </source>
</reference>
<feature type="domain" description="HTH gntR-type" evidence="4">
    <location>
        <begin position="76"/>
        <end position="146"/>
    </location>
</feature>
<organism evidence="5 6">
    <name type="scientific">Tamaricihabitans halophyticus</name>
    <dbReference type="NCBI Taxonomy" id="1262583"/>
    <lineage>
        <taxon>Bacteria</taxon>
        <taxon>Bacillati</taxon>
        <taxon>Actinomycetota</taxon>
        <taxon>Actinomycetes</taxon>
        <taxon>Pseudonocardiales</taxon>
        <taxon>Pseudonocardiaceae</taxon>
        <taxon>Tamaricihabitans</taxon>
    </lineage>
</organism>
<keyword evidence="3" id="KW-0804">Transcription</keyword>
<evidence type="ECO:0000256" key="2">
    <source>
        <dbReference type="ARBA" id="ARBA00023125"/>
    </source>
</evidence>
<dbReference type="Gene3D" id="1.20.120.530">
    <property type="entry name" value="GntR ligand-binding domain-like"/>
    <property type="match status" value="1"/>
</dbReference>
<dbReference type="InterPro" id="IPR011711">
    <property type="entry name" value="GntR_C"/>
</dbReference>
<accession>A0A4R2Q7L9</accession>
<evidence type="ECO:0000259" key="4">
    <source>
        <dbReference type="PROSITE" id="PS50949"/>
    </source>
</evidence>
<dbReference type="InterPro" id="IPR036390">
    <property type="entry name" value="WH_DNA-bd_sf"/>
</dbReference>
<evidence type="ECO:0000313" key="6">
    <source>
        <dbReference type="Proteomes" id="UP000294911"/>
    </source>
</evidence>
<dbReference type="PRINTS" id="PR00035">
    <property type="entry name" value="HTHGNTR"/>
</dbReference>
<evidence type="ECO:0000256" key="3">
    <source>
        <dbReference type="ARBA" id="ARBA00023163"/>
    </source>
</evidence>
<keyword evidence="6" id="KW-1185">Reference proteome</keyword>
<dbReference type="EMBL" id="SLXQ01000020">
    <property type="protein sequence ID" value="TCP43908.1"/>
    <property type="molecule type" value="Genomic_DNA"/>
</dbReference>
<evidence type="ECO:0000256" key="1">
    <source>
        <dbReference type="ARBA" id="ARBA00023015"/>
    </source>
</evidence>
<dbReference type="Pfam" id="PF07729">
    <property type="entry name" value="FCD"/>
    <property type="match status" value="1"/>
</dbReference>
<dbReference type="Proteomes" id="UP000294911">
    <property type="component" value="Unassembled WGS sequence"/>
</dbReference>
<dbReference type="PANTHER" id="PTHR43537">
    <property type="entry name" value="TRANSCRIPTIONAL REGULATOR, GNTR FAMILY"/>
    <property type="match status" value="1"/>
</dbReference>
<dbReference type="AlphaFoldDB" id="A0A4R2Q7L9"/>
<proteinExistence type="predicted"/>
<dbReference type="SMART" id="SM00345">
    <property type="entry name" value="HTH_GNTR"/>
    <property type="match status" value="1"/>
</dbReference>
<gene>
    <name evidence="5" type="ORF">EV191_12062</name>
</gene>
<dbReference type="Gene3D" id="1.10.10.10">
    <property type="entry name" value="Winged helix-like DNA-binding domain superfamily/Winged helix DNA-binding domain"/>
    <property type="match status" value="1"/>
</dbReference>
<comment type="caution">
    <text evidence="5">The sequence shown here is derived from an EMBL/GenBank/DDBJ whole genome shotgun (WGS) entry which is preliminary data.</text>
</comment>
<dbReference type="InterPro" id="IPR000524">
    <property type="entry name" value="Tscrpt_reg_HTH_GntR"/>
</dbReference>
<sequence length="305" mass="34180">MRPPSQSRVKRTLGNRNLKENVGERANCRAPRIGFWSHSFGILRWLCVTAFFKVSAASLGNRGGSLQIMSRVVTSMTLTQGVAEHLRSLIHRGEVGPGDRLPAERELAEQLGVARISLREAIKQLQDDGYVEVRRGAHGGTFVTELHRPVENWRARMREQSGEIDDIIDFRIALECHSARLAASRRNRADLAKLRSAIRNLDQVDGRAAFRLTDSQFHGGLARAARSMRLENAVHSARGELFSPHDLLVYVEPVEETKADHQAIYGAVRDADPDAAEILMREHIERTREQLRVIVFGSDGKRGRG</sequence>
<dbReference type="SUPFAM" id="SSF46785">
    <property type="entry name" value="Winged helix' DNA-binding domain"/>
    <property type="match status" value="1"/>
</dbReference>
<dbReference type="GO" id="GO:0003700">
    <property type="term" value="F:DNA-binding transcription factor activity"/>
    <property type="evidence" value="ECO:0007669"/>
    <property type="project" value="InterPro"/>
</dbReference>
<dbReference type="PANTHER" id="PTHR43537:SF5">
    <property type="entry name" value="UXU OPERON TRANSCRIPTIONAL REGULATOR"/>
    <property type="match status" value="1"/>
</dbReference>
<dbReference type="PROSITE" id="PS50949">
    <property type="entry name" value="HTH_GNTR"/>
    <property type="match status" value="1"/>
</dbReference>
<dbReference type="SMART" id="SM00895">
    <property type="entry name" value="FCD"/>
    <property type="match status" value="1"/>
</dbReference>
<dbReference type="OrthoDB" id="4164516at2"/>
<keyword evidence="2" id="KW-0238">DNA-binding</keyword>
<dbReference type="GO" id="GO:0003677">
    <property type="term" value="F:DNA binding"/>
    <property type="evidence" value="ECO:0007669"/>
    <property type="project" value="UniProtKB-KW"/>
</dbReference>